<protein>
    <submittedName>
        <fullName evidence="1">Uncharacterized protein</fullName>
    </submittedName>
</protein>
<name>A0A540K6T2_MALBA</name>
<gene>
    <name evidence="1" type="ORF">C1H46_044543</name>
</gene>
<dbReference type="AlphaFoldDB" id="A0A540K6T2"/>
<proteinExistence type="predicted"/>
<comment type="caution">
    <text evidence="1">The sequence shown here is derived from an EMBL/GenBank/DDBJ whole genome shotgun (WGS) entry which is preliminary data.</text>
</comment>
<accession>A0A540K6T2</accession>
<dbReference type="EMBL" id="VIEB01002253">
    <property type="protein sequence ID" value="TQD69926.1"/>
    <property type="molecule type" value="Genomic_DNA"/>
</dbReference>
<dbReference type="Proteomes" id="UP000315295">
    <property type="component" value="Unassembled WGS sequence"/>
</dbReference>
<reference evidence="1 2" key="1">
    <citation type="journal article" date="2019" name="G3 (Bethesda)">
        <title>Sequencing of a Wild Apple (Malus baccata) Genome Unravels the Differences Between Cultivated and Wild Apple Species Regarding Disease Resistance and Cold Tolerance.</title>
        <authorList>
            <person name="Chen X."/>
        </authorList>
    </citation>
    <scope>NUCLEOTIDE SEQUENCE [LARGE SCALE GENOMIC DNA]</scope>
    <source>
        <strain evidence="2">cv. Shandingzi</strain>
        <tissue evidence="1">Leaves</tissue>
    </source>
</reference>
<evidence type="ECO:0000313" key="1">
    <source>
        <dbReference type="EMBL" id="TQD69926.1"/>
    </source>
</evidence>
<keyword evidence="2" id="KW-1185">Reference proteome</keyword>
<evidence type="ECO:0000313" key="2">
    <source>
        <dbReference type="Proteomes" id="UP000315295"/>
    </source>
</evidence>
<sequence>MPYGRRFMDYAQHPISCRDEPLVFEPPQTFVEKVAKWKWLCTHFQSEKYQVDMELVRQKKEGECTYKKKRRA</sequence>
<organism evidence="1 2">
    <name type="scientific">Malus baccata</name>
    <name type="common">Siberian crab apple</name>
    <name type="synonym">Pyrus baccata</name>
    <dbReference type="NCBI Taxonomy" id="106549"/>
    <lineage>
        <taxon>Eukaryota</taxon>
        <taxon>Viridiplantae</taxon>
        <taxon>Streptophyta</taxon>
        <taxon>Embryophyta</taxon>
        <taxon>Tracheophyta</taxon>
        <taxon>Spermatophyta</taxon>
        <taxon>Magnoliopsida</taxon>
        <taxon>eudicotyledons</taxon>
        <taxon>Gunneridae</taxon>
        <taxon>Pentapetalae</taxon>
        <taxon>rosids</taxon>
        <taxon>fabids</taxon>
        <taxon>Rosales</taxon>
        <taxon>Rosaceae</taxon>
        <taxon>Amygdaloideae</taxon>
        <taxon>Maleae</taxon>
        <taxon>Malus</taxon>
    </lineage>
</organism>